<feature type="signal peptide" evidence="3">
    <location>
        <begin position="1"/>
        <end position="20"/>
    </location>
</feature>
<evidence type="ECO:0000259" key="4">
    <source>
        <dbReference type="Pfam" id="PF00561"/>
    </source>
</evidence>
<dbReference type="PANTHER" id="PTHR43248:SF25">
    <property type="entry name" value="AB HYDROLASE-1 DOMAIN-CONTAINING PROTEIN-RELATED"/>
    <property type="match status" value="1"/>
</dbReference>
<feature type="domain" description="AB hydrolase-1" evidence="4">
    <location>
        <begin position="109"/>
        <end position="247"/>
    </location>
</feature>
<keyword evidence="2" id="KW-0378">Hydrolase</keyword>
<feature type="chain" id="PRO_5042866497" evidence="3">
    <location>
        <begin position="21"/>
        <end position="531"/>
    </location>
</feature>
<evidence type="ECO:0000256" key="2">
    <source>
        <dbReference type="ARBA" id="ARBA00022801"/>
    </source>
</evidence>
<dbReference type="EMBL" id="MU864593">
    <property type="protein sequence ID" value="KAK4182951.1"/>
    <property type="molecule type" value="Genomic_DNA"/>
</dbReference>
<protein>
    <submittedName>
        <fullName evidence="6">TAP-like protein-domain-containing protein</fullName>
    </submittedName>
</protein>
<dbReference type="InterPro" id="IPR000073">
    <property type="entry name" value="AB_hydrolase_1"/>
</dbReference>
<gene>
    <name evidence="6" type="ORF">QBC35DRAFT_509016</name>
</gene>
<dbReference type="Gene3D" id="3.40.50.1820">
    <property type="entry name" value="alpha/beta hydrolase"/>
    <property type="match status" value="1"/>
</dbReference>
<evidence type="ECO:0000313" key="6">
    <source>
        <dbReference type="EMBL" id="KAK4182951.1"/>
    </source>
</evidence>
<dbReference type="Proteomes" id="UP001302126">
    <property type="component" value="Unassembled WGS sequence"/>
</dbReference>
<evidence type="ECO:0000256" key="1">
    <source>
        <dbReference type="ARBA" id="ARBA00010088"/>
    </source>
</evidence>
<feature type="domain" description="Peptidase S33 tripeptidyl aminopeptidase-like C-terminal" evidence="5">
    <location>
        <begin position="415"/>
        <end position="524"/>
    </location>
</feature>
<dbReference type="InterPro" id="IPR029058">
    <property type="entry name" value="AB_hydrolase_fold"/>
</dbReference>
<dbReference type="Pfam" id="PF08386">
    <property type="entry name" value="Abhydrolase_4"/>
    <property type="match status" value="1"/>
</dbReference>
<evidence type="ECO:0000259" key="5">
    <source>
        <dbReference type="Pfam" id="PF08386"/>
    </source>
</evidence>
<dbReference type="InterPro" id="IPR051601">
    <property type="entry name" value="Serine_prot/Carboxylest_S33"/>
</dbReference>
<reference evidence="6" key="2">
    <citation type="submission" date="2023-05" db="EMBL/GenBank/DDBJ databases">
        <authorList>
            <consortium name="Lawrence Berkeley National Laboratory"/>
            <person name="Steindorff A."/>
            <person name="Hensen N."/>
            <person name="Bonometti L."/>
            <person name="Westerberg I."/>
            <person name="Brannstrom I.O."/>
            <person name="Guillou S."/>
            <person name="Cros-Aarteil S."/>
            <person name="Calhoun S."/>
            <person name="Haridas S."/>
            <person name="Kuo A."/>
            <person name="Mondo S."/>
            <person name="Pangilinan J."/>
            <person name="Riley R."/>
            <person name="Labutti K."/>
            <person name="Andreopoulos B."/>
            <person name="Lipzen A."/>
            <person name="Chen C."/>
            <person name="Yanf M."/>
            <person name="Daum C."/>
            <person name="Ng V."/>
            <person name="Clum A."/>
            <person name="Ohm R."/>
            <person name="Martin F."/>
            <person name="Silar P."/>
            <person name="Natvig D."/>
            <person name="Lalanne C."/>
            <person name="Gautier V."/>
            <person name="Ament-Velasquez S.L."/>
            <person name="Kruys A."/>
            <person name="Hutchinson M.I."/>
            <person name="Powell A.J."/>
            <person name="Barry K."/>
            <person name="Miller A.N."/>
            <person name="Grigoriev I.V."/>
            <person name="Debuchy R."/>
            <person name="Gladieux P."/>
            <person name="Thoren M.H."/>
            <person name="Johannesson H."/>
        </authorList>
    </citation>
    <scope>NUCLEOTIDE SEQUENCE</scope>
    <source>
        <strain evidence="6">PSN309</strain>
    </source>
</reference>
<dbReference type="PANTHER" id="PTHR43248">
    <property type="entry name" value="2-SUCCINYL-6-HYDROXY-2,4-CYCLOHEXADIENE-1-CARBOXYLATE SYNTHASE"/>
    <property type="match status" value="1"/>
</dbReference>
<evidence type="ECO:0000256" key="3">
    <source>
        <dbReference type="SAM" id="SignalP"/>
    </source>
</evidence>
<keyword evidence="3" id="KW-0732">Signal</keyword>
<comment type="similarity">
    <text evidence="1">Belongs to the peptidase S33 family.</text>
</comment>
<proteinExistence type="inferred from homology"/>
<dbReference type="SUPFAM" id="SSF53474">
    <property type="entry name" value="alpha/beta-Hydrolases"/>
    <property type="match status" value="1"/>
</dbReference>
<reference evidence="6" key="1">
    <citation type="journal article" date="2023" name="Mol. Phylogenet. Evol.">
        <title>Genome-scale phylogeny and comparative genomics of the fungal order Sordariales.</title>
        <authorList>
            <person name="Hensen N."/>
            <person name="Bonometti L."/>
            <person name="Westerberg I."/>
            <person name="Brannstrom I.O."/>
            <person name="Guillou S."/>
            <person name="Cros-Aarteil S."/>
            <person name="Calhoun S."/>
            <person name="Haridas S."/>
            <person name="Kuo A."/>
            <person name="Mondo S."/>
            <person name="Pangilinan J."/>
            <person name="Riley R."/>
            <person name="LaButti K."/>
            <person name="Andreopoulos B."/>
            <person name="Lipzen A."/>
            <person name="Chen C."/>
            <person name="Yan M."/>
            <person name="Daum C."/>
            <person name="Ng V."/>
            <person name="Clum A."/>
            <person name="Steindorff A."/>
            <person name="Ohm R.A."/>
            <person name="Martin F."/>
            <person name="Silar P."/>
            <person name="Natvig D.O."/>
            <person name="Lalanne C."/>
            <person name="Gautier V."/>
            <person name="Ament-Velasquez S.L."/>
            <person name="Kruys A."/>
            <person name="Hutchinson M.I."/>
            <person name="Powell A.J."/>
            <person name="Barry K."/>
            <person name="Miller A.N."/>
            <person name="Grigoriev I.V."/>
            <person name="Debuchy R."/>
            <person name="Gladieux P."/>
            <person name="Hiltunen Thoren M."/>
            <person name="Johannesson H."/>
        </authorList>
    </citation>
    <scope>NUCLEOTIDE SEQUENCE</scope>
    <source>
        <strain evidence="6">PSN309</strain>
    </source>
</reference>
<organism evidence="6 7">
    <name type="scientific">Podospora australis</name>
    <dbReference type="NCBI Taxonomy" id="1536484"/>
    <lineage>
        <taxon>Eukaryota</taxon>
        <taxon>Fungi</taxon>
        <taxon>Dikarya</taxon>
        <taxon>Ascomycota</taxon>
        <taxon>Pezizomycotina</taxon>
        <taxon>Sordariomycetes</taxon>
        <taxon>Sordariomycetidae</taxon>
        <taxon>Sordariales</taxon>
        <taxon>Podosporaceae</taxon>
        <taxon>Podospora</taxon>
    </lineage>
</organism>
<sequence length="531" mass="57245">MTLLRPLTVLCSLLAATTLAKPLYKPRTQSIQWGPCDLPSLNTRPIECGSILVPLDYTNPFSNETLKLALIKSPAVVPLSPKKSILFNFGGPGYEAMQTLNGIADTLHNMTGGRHDLIAFDPRGTANTLRFTCFANQTERTLANAKYPLLAASSEGDLTRIVANSHAVSNLCAEAHAPNDLTTRPSIPTLIGTSFVARDLMQVVDALGEDGLLRFWGISYGSLLGATAAAMFPARISRLVLDGVVNAHNYYHHAGVDITQLLSTDSAFRAILASCLSAGPSRCALASLNSTSAADLEKTLLDLAESFSRQPLVTSNPTGIITKSLLLELYFIIVKYPSGVIPTAFSLFYDLLQDRTDHPERVNNLYNALQGSVSTGDNDALLGILCADKGYDKVATSADDIREDFTAMRETTALFGDIAGAVVTMCAGWKFRAKERFQGFATDVTATTKKIKTKEAAVLFVGNTYDPVTPVVSAKNMSGWFEGSVVLERNGFGHASIAQRSDCTTGIFREYFVNGTLPRQGTVCEVDESLF</sequence>
<keyword evidence="7" id="KW-1185">Reference proteome</keyword>
<dbReference type="Pfam" id="PF00561">
    <property type="entry name" value="Abhydrolase_1"/>
    <property type="match status" value="1"/>
</dbReference>
<dbReference type="GO" id="GO:0016787">
    <property type="term" value="F:hydrolase activity"/>
    <property type="evidence" value="ECO:0007669"/>
    <property type="project" value="UniProtKB-KW"/>
</dbReference>
<evidence type="ECO:0000313" key="7">
    <source>
        <dbReference type="Proteomes" id="UP001302126"/>
    </source>
</evidence>
<comment type="caution">
    <text evidence="6">The sequence shown here is derived from an EMBL/GenBank/DDBJ whole genome shotgun (WGS) entry which is preliminary data.</text>
</comment>
<dbReference type="InterPro" id="IPR013595">
    <property type="entry name" value="Pept_S33_TAP-like_C"/>
</dbReference>
<accession>A0AAN6WJF9</accession>
<dbReference type="AlphaFoldDB" id="A0AAN6WJF9"/>
<name>A0AAN6WJF9_9PEZI</name>